<reference evidence="2" key="1">
    <citation type="submission" date="2019-08" db="EMBL/GenBank/DDBJ databases">
        <authorList>
            <person name="Kucharzyk K."/>
            <person name="Murdoch R.W."/>
            <person name="Higgins S."/>
            <person name="Loffler F."/>
        </authorList>
    </citation>
    <scope>NUCLEOTIDE SEQUENCE</scope>
</reference>
<gene>
    <name evidence="2" type="ORF">SDC9_69982</name>
</gene>
<feature type="domain" description="DUF8052" evidence="1">
    <location>
        <begin position="4"/>
        <end position="163"/>
    </location>
</feature>
<evidence type="ECO:0000259" key="1">
    <source>
        <dbReference type="Pfam" id="PF26226"/>
    </source>
</evidence>
<proteinExistence type="predicted"/>
<dbReference type="EMBL" id="VSSQ01004047">
    <property type="protein sequence ID" value="MPM23508.1"/>
    <property type="molecule type" value="Genomic_DNA"/>
</dbReference>
<dbReference type="InterPro" id="IPR058365">
    <property type="entry name" value="DUF8052"/>
</dbReference>
<name>A0A644Y6E3_9ZZZZ</name>
<dbReference type="Pfam" id="PF26226">
    <property type="entry name" value="DUF8052"/>
    <property type="match status" value="1"/>
</dbReference>
<evidence type="ECO:0000313" key="2">
    <source>
        <dbReference type="EMBL" id="MPM23508.1"/>
    </source>
</evidence>
<organism evidence="2">
    <name type="scientific">bioreactor metagenome</name>
    <dbReference type="NCBI Taxonomy" id="1076179"/>
    <lineage>
        <taxon>unclassified sequences</taxon>
        <taxon>metagenomes</taxon>
        <taxon>ecological metagenomes</taxon>
    </lineage>
</organism>
<sequence>MLPKEDYLTKIRTRFENNFEITDNTAIGELPLAMTARYTVVSGRTLITPQDIIDKFELNETCFFHCCEALTPQLLLFLYEKLREQAEKFRPGTVDHMSTTLTGVFICDRVTDEAAAWIKKHAYRKHYAFGMHGWCDIRFIAVSLEDGQIFNCRRAKPLRKIFTI</sequence>
<protein>
    <recommendedName>
        <fullName evidence="1">DUF8052 domain-containing protein</fullName>
    </recommendedName>
</protein>
<dbReference type="AlphaFoldDB" id="A0A644Y6E3"/>
<accession>A0A644Y6E3</accession>
<comment type="caution">
    <text evidence="2">The sequence shown here is derived from an EMBL/GenBank/DDBJ whole genome shotgun (WGS) entry which is preliminary data.</text>
</comment>